<evidence type="ECO:0000313" key="2">
    <source>
        <dbReference type="Proteomes" id="UP000233491"/>
    </source>
</evidence>
<gene>
    <name evidence="1" type="ORF">CXZ10_20360</name>
</gene>
<dbReference type="Proteomes" id="UP000233491">
    <property type="component" value="Unassembled WGS sequence"/>
</dbReference>
<reference evidence="1 2" key="1">
    <citation type="submission" date="2017-12" db="EMBL/GenBank/DDBJ databases">
        <title>Anaerobic carbon monoxide metabolism by Pleomorphomonas carboxyditropha sp. nov., a new mesophilic hydrogenogenic carboxidotroph.</title>
        <authorList>
            <person name="Esquivel-Elizondo S."/>
            <person name="Krajmalnik-Brown R."/>
        </authorList>
    </citation>
    <scope>NUCLEOTIDE SEQUENCE [LARGE SCALE GENOMIC DNA]</scope>
    <source>
        <strain evidence="1 2">R5-392</strain>
    </source>
</reference>
<evidence type="ECO:0000313" key="1">
    <source>
        <dbReference type="EMBL" id="PKR87401.1"/>
    </source>
</evidence>
<dbReference type="AlphaFoldDB" id="A0A1I4V6N3"/>
<organism evidence="1 2">
    <name type="scientific">Pleomorphomonas diazotrophica</name>
    <dbReference type="NCBI Taxonomy" id="1166257"/>
    <lineage>
        <taxon>Bacteria</taxon>
        <taxon>Pseudomonadati</taxon>
        <taxon>Pseudomonadota</taxon>
        <taxon>Alphaproteobacteria</taxon>
        <taxon>Hyphomicrobiales</taxon>
        <taxon>Pleomorphomonadaceae</taxon>
        <taxon>Pleomorphomonas</taxon>
    </lineage>
</organism>
<sequence length="192" mass="20004">MCELSTALMIGGGVLGGAGQISSANAEAKAARYNAEVQRQNAVLAERQARNIIDSGSREEQKQKAMTTQLVGKQKAAMAANGIDPTFGSPLDEMVNTAMQGAIDALTIKTTTYRQADDVRNQAVGYRNQAALLTMQAKNSRTAGMLNAFASMSTAFGKAAANHAKLNPSSGDPTAKAGGAGSSGGFWANFWR</sequence>
<protein>
    <submittedName>
        <fullName evidence="1">Uncharacterized protein</fullName>
    </submittedName>
</protein>
<keyword evidence="2" id="KW-1185">Reference proteome</keyword>
<comment type="caution">
    <text evidence="1">The sequence shown here is derived from an EMBL/GenBank/DDBJ whole genome shotgun (WGS) entry which is preliminary data.</text>
</comment>
<dbReference type="InterPro" id="IPR038996">
    <property type="entry name" value="Gp14"/>
</dbReference>
<proteinExistence type="predicted"/>
<dbReference type="OrthoDB" id="8367547at2"/>
<dbReference type="RefSeq" id="WP_101291212.1">
    <property type="nucleotide sequence ID" value="NZ_FOUQ01000010.1"/>
</dbReference>
<name>A0A1I4V6N3_9HYPH</name>
<accession>A0A1I4V6N3</accession>
<dbReference type="Pfam" id="PF24072">
    <property type="entry name" value="T7_gp14"/>
    <property type="match status" value="1"/>
</dbReference>
<dbReference type="EMBL" id="PJNW01000019">
    <property type="protein sequence ID" value="PKR87401.1"/>
    <property type="molecule type" value="Genomic_DNA"/>
</dbReference>